<organism evidence="1 2">
    <name type="scientific">Datura stramonium</name>
    <name type="common">Jimsonweed</name>
    <name type="synonym">Common thornapple</name>
    <dbReference type="NCBI Taxonomy" id="4076"/>
    <lineage>
        <taxon>Eukaryota</taxon>
        <taxon>Viridiplantae</taxon>
        <taxon>Streptophyta</taxon>
        <taxon>Embryophyta</taxon>
        <taxon>Tracheophyta</taxon>
        <taxon>Spermatophyta</taxon>
        <taxon>Magnoliopsida</taxon>
        <taxon>eudicotyledons</taxon>
        <taxon>Gunneridae</taxon>
        <taxon>Pentapetalae</taxon>
        <taxon>asterids</taxon>
        <taxon>lamiids</taxon>
        <taxon>Solanales</taxon>
        <taxon>Solanaceae</taxon>
        <taxon>Solanoideae</taxon>
        <taxon>Datureae</taxon>
        <taxon>Datura</taxon>
    </lineage>
</organism>
<comment type="caution">
    <text evidence="1">The sequence shown here is derived from an EMBL/GenBank/DDBJ whole genome shotgun (WGS) entry which is preliminary data.</text>
</comment>
<sequence length="134" mass="15474">MEEIKTSHNEYQSEKNYHFGARAARVEYERTLQDEISTCFRDHDAKLVPGNKKLLKCENQMGPCRVKSNARSGCSLELMLRDKRKRELNLFQNKQANIEPPVVMVENLPLVMRDVAVAVSLREMSPRALSRPRS</sequence>
<dbReference type="EMBL" id="JACEIK010000589">
    <property type="protein sequence ID" value="MCD7459495.1"/>
    <property type="molecule type" value="Genomic_DNA"/>
</dbReference>
<reference evidence="1 2" key="1">
    <citation type="journal article" date="2021" name="BMC Genomics">
        <title>Datura genome reveals duplications of psychoactive alkaloid biosynthetic genes and high mutation rate following tissue culture.</title>
        <authorList>
            <person name="Rajewski A."/>
            <person name="Carter-House D."/>
            <person name="Stajich J."/>
            <person name="Litt A."/>
        </authorList>
    </citation>
    <scope>NUCLEOTIDE SEQUENCE [LARGE SCALE GENOMIC DNA]</scope>
    <source>
        <strain evidence="1">AR-01</strain>
    </source>
</reference>
<proteinExistence type="predicted"/>
<accession>A0ABS8SL20</accession>
<name>A0ABS8SL20_DATST</name>
<keyword evidence="2" id="KW-1185">Reference proteome</keyword>
<dbReference type="Proteomes" id="UP000823775">
    <property type="component" value="Unassembled WGS sequence"/>
</dbReference>
<protein>
    <submittedName>
        <fullName evidence="1">Uncharacterized protein</fullName>
    </submittedName>
</protein>
<evidence type="ECO:0000313" key="1">
    <source>
        <dbReference type="EMBL" id="MCD7459495.1"/>
    </source>
</evidence>
<evidence type="ECO:0000313" key="2">
    <source>
        <dbReference type="Proteomes" id="UP000823775"/>
    </source>
</evidence>
<gene>
    <name evidence="1" type="ORF">HAX54_041061</name>
</gene>